<evidence type="ECO:0000313" key="2">
    <source>
        <dbReference type="EMBL" id="OCL04445.1"/>
    </source>
</evidence>
<reference evidence="2 3" key="1">
    <citation type="journal article" date="2016" name="Nat. Commun.">
        <title>Ectomycorrhizal ecology is imprinted in the genome of the dominant symbiotic fungus Cenococcum geophilum.</title>
        <authorList>
            <consortium name="DOE Joint Genome Institute"/>
            <person name="Peter M."/>
            <person name="Kohler A."/>
            <person name="Ohm R.A."/>
            <person name="Kuo A."/>
            <person name="Krutzmann J."/>
            <person name="Morin E."/>
            <person name="Arend M."/>
            <person name="Barry K.W."/>
            <person name="Binder M."/>
            <person name="Choi C."/>
            <person name="Clum A."/>
            <person name="Copeland A."/>
            <person name="Grisel N."/>
            <person name="Haridas S."/>
            <person name="Kipfer T."/>
            <person name="LaButti K."/>
            <person name="Lindquist E."/>
            <person name="Lipzen A."/>
            <person name="Maire R."/>
            <person name="Meier B."/>
            <person name="Mihaltcheva S."/>
            <person name="Molinier V."/>
            <person name="Murat C."/>
            <person name="Poggeler S."/>
            <person name="Quandt C.A."/>
            <person name="Sperisen C."/>
            <person name="Tritt A."/>
            <person name="Tisserant E."/>
            <person name="Crous P.W."/>
            <person name="Henrissat B."/>
            <person name="Nehls U."/>
            <person name="Egli S."/>
            <person name="Spatafora J.W."/>
            <person name="Grigoriev I.V."/>
            <person name="Martin F.M."/>
        </authorList>
    </citation>
    <scope>NUCLEOTIDE SEQUENCE [LARGE SCALE GENOMIC DNA]</scope>
    <source>
        <strain evidence="2 3">CBS 207.34</strain>
    </source>
</reference>
<dbReference type="EMBL" id="KV750508">
    <property type="protein sequence ID" value="OCL04445.1"/>
    <property type="molecule type" value="Genomic_DNA"/>
</dbReference>
<feature type="region of interest" description="Disordered" evidence="1">
    <location>
        <begin position="1"/>
        <end position="103"/>
    </location>
</feature>
<feature type="non-terminal residue" evidence="2">
    <location>
        <position position="193"/>
    </location>
</feature>
<organism evidence="2 3">
    <name type="scientific">Glonium stellatum</name>
    <dbReference type="NCBI Taxonomy" id="574774"/>
    <lineage>
        <taxon>Eukaryota</taxon>
        <taxon>Fungi</taxon>
        <taxon>Dikarya</taxon>
        <taxon>Ascomycota</taxon>
        <taxon>Pezizomycotina</taxon>
        <taxon>Dothideomycetes</taxon>
        <taxon>Pleosporomycetidae</taxon>
        <taxon>Gloniales</taxon>
        <taxon>Gloniaceae</taxon>
        <taxon>Glonium</taxon>
    </lineage>
</organism>
<proteinExistence type="predicted"/>
<dbReference type="Proteomes" id="UP000250140">
    <property type="component" value="Unassembled WGS sequence"/>
</dbReference>
<feature type="compositionally biased region" description="Polar residues" evidence="1">
    <location>
        <begin position="77"/>
        <end position="86"/>
    </location>
</feature>
<protein>
    <submittedName>
        <fullName evidence="2">Uncharacterized protein</fullName>
    </submittedName>
</protein>
<sequence length="193" mass="21223">MAIPDSGRGLMPNTNKMKEREYDSGWDSDDIENRQAQGPQGIENRSDFQGGPGARRPSSYPQRVPELSEHPSPPYQDSPSITNRLSPSHAKREETDSPVANKGIEAKHIANLRAAIRWHNIANGVDPERELSRPWRELFVNGRLLNHFFTSEPLPLPGTGTGTGKQRLGRRQLSEGGKNLTNPSSSSSSSSSS</sequence>
<keyword evidence="3" id="KW-1185">Reference proteome</keyword>
<accession>A0A8E2JP42</accession>
<gene>
    <name evidence="2" type="ORF">AOQ84DRAFT_117568</name>
</gene>
<evidence type="ECO:0000256" key="1">
    <source>
        <dbReference type="SAM" id="MobiDB-lite"/>
    </source>
</evidence>
<name>A0A8E2JP42_9PEZI</name>
<dbReference type="AlphaFoldDB" id="A0A8E2JP42"/>
<feature type="compositionally biased region" description="Low complexity" evidence="1">
    <location>
        <begin position="184"/>
        <end position="193"/>
    </location>
</feature>
<feature type="region of interest" description="Disordered" evidence="1">
    <location>
        <begin position="152"/>
        <end position="193"/>
    </location>
</feature>
<evidence type="ECO:0000313" key="3">
    <source>
        <dbReference type="Proteomes" id="UP000250140"/>
    </source>
</evidence>